<evidence type="ECO:0000256" key="8">
    <source>
        <dbReference type="ARBA" id="ARBA00022801"/>
    </source>
</evidence>
<keyword evidence="6 14" id="KW-0255">Endonuclease</keyword>
<protein>
    <recommendedName>
        <fullName evidence="14">Crossover junction endonuclease MUS81</fullName>
        <ecNumber evidence="14">3.1.22.-</ecNumber>
    </recommendedName>
</protein>
<dbReference type="GO" id="GO:0048476">
    <property type="term" value="C:Holliday junction resolvase complex"/>
    <property type="evidence" value="ECO:0007669"/>
    <property type="project" value="UniProtKB-UniRule"/>
</dbReference>
<dbReference type="Gene3D" id="3.40.50.10130">
    <property type="match status" value="1"/>
</dbReference>
<dbReference type="GO" id="GO:0048257">
    <property type="term" value="F:3'-flap endonuclease activity"/>
    <property type="evidence" value="ECO:0007669"/>
    <property type="project" value="TreeGrafter"/>
</dbReference>
<dbReference type="Gene3D" id="1.10.150.670">
    <property type="entry name" value="Crossover junction endonuclease EME1, DNA-binding domain"/>
    <property type="match status" value="1"/>
</dbReference>
<comment type="subunit">
    <text evidence="14">Interacts with EME1.</text>
</comment>
<evidence type="ECO:0000256" key="14">
    <source>
        <dbReference type="RuleBase" id="RU369042"/>
    </source>
</evidence>
<dbReference type="PANTHER" id="PTHR13451:SF0">
    <property type="entry name" value="CROSSOVER JUNCTION ENDONUCLEASE MUS81"/>
    <property type="match status" value="1"/>
</dbReference>
<reference evidence="17 18" key="1">
    <citation type="submission" date="2018-07" db="EMBL/GenBank/DDBJ databases">
        <title>Draft Genome Assemblies for Five Robust Yarrowia lipolytica Strains Exhibiting High Lipid Production and Pentose Sugar Utilization and Sugar Alcohol Secretion from Undetoxified Lignocellulosic Biomass Hydrolysates.</title>
        <authorList>
            <consortium name="DOE Joint Genome Institute"/>
            <person name="Walker C."/>
            <person name="Ryu S."/>
            <person name="Na H."/>
            <person name="Zane M."/>
            <person name="LaButti K."/>
            <person name="Lipzen A."/>
            <person name="Haridas S."/>
            <person name="Barry K."/>
            <person name="Grigoriev I.V."/>
            <person name="Quarterman J."/>
            <person name="Slininger P."/>
            <person name="Dien B."/>
            <person name="Trinh C.T."/>
        </authorList>
    </citation>
    <scope>NUCLEOTIDE SEQUENCE [LARGE SCALE GENOMIC DNA]</scope>
    <source>
        <strain evidence="17 18">YB392</strain>
    </source>
</reference>
<evidence type="ECO:0000256" key="4">
    <source>
        <dbReference type="ARBA" id="ARBA00022722"/>
    </source>
</evidence>
<comment type="subcellular location">
    <subcellularLocation>
        <location evidence="2 14">Nucleus</location>
    </subcellularLocation>
</comment>
<dbReference type="EC" id="3.1.22.-" evidence="14"/>
<evidence type="ECO:0000256" key="2">
    <source>
        <dbReference type="ARBA" id="ARBA00004123"/>
    </source>
</evidence>
<dbReference type="InterPro" id="IPR042530">
    <property type="entry name" value="EME1/EME2_C"/>
</dbReference>
<comment type="function">
    <text evidence="14">Interacts with EME1 to form a DNA structure-specific endonuclease with substrate preference for branched DNA structures with a 5'-end at the branch nick. Typical substrates include 3'-flap structures, D-loops, replication forks and nicked Holliday junctions. May be required in mitosis for the processing of stalled or collapsed replication fork intermediates. May be required in meiosis for the repair of meiosis-specific double strand breaks subsequent to single-end invasion (SEI).</text>
</comment>
<evidence type="ECO:0000256" key="1">
    <source>
        <dbReference type="ARBA" id="ARBA00001946"/>
    </source>
</evidence>
<dbReference type="InterPro" id="IPR033309">
    <property type="entry name" value="Mus81"/>
</dbReference>
<keyword evidence="5 14" id="KW-0479">Metal-binding</keyword>
<evidence type="ECO:0000256" key="7">
    <source>
        <dbReference type="ARBA" id="ARBA00022763"/>
    </source>
</evidence>
<dbReference type="SUPFAM" id="SSF52980">
    <property type="entry name" value="Restriction endonuclease-like"/>
    <property type="match status" value="1"/>
</dbReference>
<name>A0A371C585_YARLL</name>
<keyword evidence="8 14" id="KW-0378">Hydrolase</keyword>
<evidence type="ECO:0000256" key="6">
    <source>
        <dbReference type="ARBA" id="ARBA00022759"/>
    </source>
</evidence>
<dbReference type="GO" id="GO:0031573">
    <property type="term" value="P:mitotic intra-S DNA damage checkpoint signaling"/>
    <property type="evidence" value="ECO:0007669"/>
    <property type="project" value="TreeGrafter"/>
</dbReference>
<dbReference type="GO" id="GO:0008821">
    <property type="term" value="F:crossover junction DNA endonuclease activity"/>
    <property type="evidence" value="ECO:0007669"/>
    <property type="project" value="UniProtKB-UniRule"/>
</dbReference>
<dbReference type="SMART" id="SM00891">
    <property type="entry name" value="ERCC4"/>
    <property type="match status" value="1"/>
</dbReference>
<dbReference type="GO" id="GO:0046872">
    <property type="term" value="F:metal ion binding"/>
    <property type="evidence" value="ECO:0007669"/>
    <property type="project" value="UniProtKB-UniRule"/>
</dbReference>
<evidence type="ECO:0000259" key="16">
    <source>
        <dbReference type="SMART" id="SM00891"/>
    </source>
</evidence>
<accession>A0A371C585</accession>
<evidence type="ECO:0000256" key="12">
    <source>
        <dbReference type="ARBA" id="ARBA00023242"/>
    </source>
</evidence>
<evidence type="ECO:0000256" key="3">
    <source>
        <dbReference type="ARBA" id="ARBA00010015"/>
    </source>
</evidence>
<dbReference type="VEuPathDB" id="FungiDB:YALI1_C20953g"/>
<evidence type="ECO:0000256" key="10">
    <source>
        <dbReference type="ARBA" id="ARBA00023172"/>
    </source>
</evidence>
<keyword evidence="7 14" id="KW-0227">DNA damage</keyword>
<evidence type="ECO:0000256" key="11">
    <source>
        <dbReference type="ARBA" id="ARBA00023204"/>
    </source>
</evidence>
<proteinExistence type="inferred from homology"/>
<keyword evidence="11 14" id="KW-0234">DNA repair</keyword>
<feature type="compositionally biased region" description="Basic and acidic residues" evidence="15">
    <location>
        <begin position="88"/>
        <end position="108"/>
    </location>
</feature>
<dbReference type="GO" id="GO:0006308">
    <property type="term" value="P:DNA catabolic process"/>
    <property type="evidence" value="ECO:0007669"/>
    <property type="project" value="UniProtKB-UniRule"/>
</dbReference>
<keyword evidence="12 14" id="KW-0539">Nucleus</keyword>
<sequence>MSKKSILNDLIAATEADLSLAKSVSASSKKARLFSEQLEVLRSVQKGLGGPLIFKVADLKKYVDTKSLGVLETRWGKVLDKRRKAREEAEEEKRQQEETAARERERIKQSAQDAVVREHEELVEKIRREKGKAGRGTSGFTDPLHGTDSSIATVDLTDAVDLTDDAPPQQMAVATASTFYPKQGTAAHDLLVALVGIPNPTTKEQVLNITGPGKTWGGLSKLKSEGLVTTSKMNSTYTYSLTPAGKDLANKLRRFSTQEKRVGQELREEIERQKRPKTAKRVDIQGFSDKSKLASSQQVTKLNRYSADEDMDVHVVPMSDGATMAAAELRHSGVVRPITEAAEVTWEPSSYEVVLIVDKRENNREEAQQAISGLSQKNVTVVPSVLYLGDFLFAARHKTSKKIAVLNTIIERKRYDDLNSSIVDSRYEEQKSRLRKCGVENVVYLVEHFSMSRAAVQIRDKAIASILGRVVAIDGFLLKKTKSVADSCDYMASLYESVKMCYEGVTLSIGPKEIGGFSKSRDTFSTMMLTAWQDKNLKSNHSLKVLFIQMLMTINGISAEKAQVIQKLFPTPRHLIDKYRDLEESHGKGYLELLTRGQVKGVGKAASEMVWEVFGKL</sequence>
<keyword evidence="13" id="KW-0469">Meiosis</keyword>
<evidence type="ECO:0000256" key="5">
    <source>
        <dbReference type="ARBA" id="ARBA00022723"/>
    </source>
</evidence>
<keyword evidence="9 14" id="KW-0460">Magnesium</keyword>
<evidence type="ECO:0000313" key="17">
    <source>
        <dbReference type="EMBL" id="RDW25476.1"/>
    </source>
</evidence>
<evidence type="ECO:0000256" key="15">
    <source>
        <dbReference type="SAM" id="MobiDB-lite"/>
    </source>
</evidence>
<evidence type="ECO:0000256" key="13">
    <source>
        <dbReference type="ARBA" id="ARBA00023254"/>
    </source>
</evidence>
<dbReference type="InterPro" id="IPR011335">
    <property type="entry name" value="Restrct_endonuc-II-like"/>
</dbReference>
<gene>
    <name evidence="17" type="ORF">B0I71DRAFT_132463</name>
</gene>
<organism evidence="17 18">
    <name type="scientific">Yarrowia lipolytica</name>
    <name type="common">Candida lipolytica</name>
    <dbReference type="NCBI Taxonomy" id="4952"/>
    <lineage>
        <taxon>Eukaryota</taxon>
        <taxon>Fungi</taxon>
        <taxon>Dikarya</taxon>
        <taxon>Ascomycota</taxon>
        <taxon>Saccharomycotina</taxon>
        <taxon>Dipodascomycetes</taxon>
        <taxon>Dipodascales</taxon>
        <taxon>Dipodascales incertae sedis</taxon>
        <taxon>Yarrowia</taxon>
    </lineage>
</organism>
<dbReference type="GO" id="GO:0005634">
    <property type="term" value="C:nucleus"/>
    <property type="evidence" value="ECO:0007669"/>
    <property type="project" value="UniProtKB-SubCell"/>
</dbReference>
<dbReference type="Proteomes" id="UP000256601">
    <property type="component" value="Unassembled WGS sequence"/>
</dbReference>
<dbReference type="EMBL" id="KZ859000">
    <property type="protein sequence ID" value="RDW25476.1"/>
    <property type="molecule type" value="Genomic_DNA"/>
</dbReference>
<keyword evidence="10 14" id="KW-0233">DNA recombination</keyword>
<comment type="cofactor">
    <cofactor evidence="1 14">
        <name>Mg(2+)</name>
        <dbReference type="ChEBI" id="CHEBI:18420"/>
    </cofactor>
</comment>
<evidence type="ECO:0000256" key="9">
    <source>
        <dbReference type="ARBA" id="ARBA00022842"/>
    </source>
</evidence>
<dbReference type="AlphaFoldDB" id="A0A371C585"/>
<dbReference type="CDD" id="cd20074">
    <property type="entry name" value="XPF_nuclease_Mus81"/>
    <property type="match status" value="1"/>
</dbReference>
<keyword evidence="4 14" id="KW-0540">Nuclease</keyword>
<dbReference type="GO" id="GO:0003677">
    <property type="term" value="F:DNA binding"/>
    <property type="evidence" value="ECO:0007669"/>
    <property type="project" value="UniProtKB-UniRule"/>
</dbReference>
<dbReference type="GO" id="GO:0000712">
    <property type="term" value="P:resolution of meiotic recombination intermediates"/>
    <property type="evidence" value="ECO:0007669"/>
    <property type="project" value="TreeGrafter"/>
</dbReference>
<dbReference type="GO" id="GO:0000727">
    <property type="term" value="P:double-strand break repair via break-induced replication"/>
    <property type="evidence" value="ECO:0007669"/>
    <property type="project" value="UniProtKB-UniRule"/>
</dbReference>
<dbReference type="PANTHER" id="PTHR13451">
    <property type="entry name" value="CLASS II CROSSOVER JUNCTION ENDONUCLEASE MUS81"/>
    <property type="match status" value="1"/>
</dbReference>
<dbReference type="VEuPathDB" id="FungiDB:YALI0_C14960g"/>
<dbReference type="InterPro" id="IPR047416">
    <property type="entry name" value="XPF_nuclease_Mus81"/>
</dbReference>
<dbReference type="InterPro" id="IPR006166">
    <property type="entry name" value="ERCC4_domain"/>
</dbReference>
<comment type="similarity">
    <text evidence="3 14">Belongs to the XPF family.</text>
</comment>
<feature type="domain" description="ERCC4" evidence="16">
    <location>
        <begin position="354"/>
        <end position="450"/>
    </location>
</feature>
<evidence type="ECO:0000313" key="18">
    <source>
        <dbReference type="Proteomes" id="UP000256601"/>
    </source>
</evidence>
<feature type="region of interest" description="Disordered" evidence="15">
    <location>
        <begin position="88"/>
        <end position="113"/>
    </location>
</feature>
<dbReference type="Pfam" id="PF02732">
    <property type="entry name" value="ERCC4"/>
    <property type="match status" value="1"/>
</dbReference>